<evidence type="ECO:0000256" key="7">
    <source>
        <dbReference type="PIRSR" id="PIRSR600917-52"/>
    </source>
</evidence>
<keyword evidence="3" id="KW-0479">Metal-binding</keyword>
<dbReference type="InterPro" id="IPR024607">
    <property type="entry name" value="Sulfatase_CS"/>
</dbReference>
<comment type="cofactor">
    <cofactor evidence="1">
        <name>Ca(2+)</name>
        <dbReference type="ChEBI" id="CHEBI:29108"/>
    </cofactor>
</comment>
<keyword evidence="5" id="KW-0106">Calcium</keyword>
<dbReference type="VEuPathDB" id="VectorBase:ISCI019335"/>
<dbReference type="GO" id="GO:0003943">
    <property type="term" value="F:N-acetylgalactosamine-4-sulfatase activity"/>
    <property type="evidence" value="ECO:0007669"/>
    <property type="project" value="UniProtKB-EC"/>
</dbReference>
<keyword evidence="4 10" id="KW-0378">Hydrolase</keyword>
<evidence type="ECO:0000313" key="12">
    <source>
        <dbReference type="Proteomes" id="UP000001555"/>
    </source>
</evidence>
<name>B7PTL2_IXOSC</name>
<dbReference type="GO" id="GO:0008484">
    <property type="term" value="F:sulfuric ester hydrolase activity"/>
    <property type="evidence" value="ECO:0000318"/>
    <property type="project" value="GO_Central"/>
</dbReference>
<dbReference type="CDD" id="cd16029">
    <property type="entry name" value="4-S"/>
    <property type="match status" value="1"/>
</dbReference>
<keyword evidence="12" id="KW-1185">Reference proteome</keyword>
<dbReference type="Gene3D" id="3.30.1120.10">
    <property type="match status" value="1"/>
</dbReference>
<dbReference type="OrthoDB" id="408574at2759"/>
<dbReference type="PaxDb" id="6945-B7PTL2"/>
<dbReference type="PANTHER" id="PTHR10342:SF273">
    <property type="entry name" value="RE14504P"/>
    <property type="match status" value="1"/>
</dbReference>
<dbReference type="InterPro" id="IPR000917">
    <property type="entry name" value="Sulfatase_N"/>
</dbReference>
<dbReference type="PANTHER" id="PTHR10342">
    <property type="entry name" value="ARYLSULFATASE"/>
    <property type="match status" value="1"/>
</dbReference>
<keyword evidence="8" id="KW-0732">Signal</keyword>
<proteinExistence type="inferred from homology"/>
<dbReference type="EMBL" id="ABJB010589305">
    <property type="status" value="NOT_ANNOTATED_CDS"/>
    <property type="molecule type" value="Genomic_DNA"/>
</dbReference>
<evidence type="ECO:0000313" key="11">
    <source>
        <dbReference type="EnsemblMetazoa" id="ISCW019335-PA"/>
    </source>
</evidence>
<dbReference type="EMBL" id="ABJB010930365">
    <property type="status" value="NOT_ANNOTATED_CDS"/>
    <property type="molecule type" value="Genomic_DNA"/>
</dbReference>
<dbReference type="EMBL" id="ABJB010221920">
    <property type="status" value="NOT_ANNOTATED_CDS"/>
    <property type="molecule type" value="Genomic_DNA"/>
</dbReference>
<dbReference type="HOGENOM" id="CLU_006332_10_1_1"/>
<dbReference type="Gene3D" id="3.40.720.10">
    <property type="entry name" value="Alkaline Phosphatase, subunit A"/>
    <property type="match status" value="1"/>
</dbReference>
<accession>B7PTL2</accession>
<feature type="domain" description="Sulfatase N-terminal" evidence="9">
    <location>
        <begin position="29"/>
        <end position="355"/>
    </location>
</feature>
<dbReference type="Pfam" id="PF00884">
    <property type="entry name" value="Sulfatase"/>
    <property type="match status" value="1"/>
</dbReference>
<comment type="PTM">
    <text evidence="7">The conversion to 3-oxoalanine (also known as C-formylglycine, FGly), of a serine or cysteine residue in prokaryotes and of a cysteine residue in eukaryotes, is critical for catalytic activity.</text>
</comment>
<gene>
    <name evidence="10" type="ORF">IscW_ISCW019335</name>
</gene>
<dbReference type="InParanoid" id="B7PTL2"/>
<feature type="modified residue" description="3-oxoalanine (Ser)" evidence="7">
    <location>
        <position position="76"/>
    </location>
</feature>
<evidence type="ECO:0000313" key="10">
    <source>
        <dbReference type="EMBL" id="EEC09934.1"/>
    </source>
</evidence>
<dbReference type="VEuPathDB" id="VectorBase:ISCP_021767"/>
<protein>
    <submittedName>
        <fullName evidence="10">Arylsulfatase B, putative</fullName>
        <ecNumber evidence="10">3.1.6.12</ecNumber>
    </submittedName>
</protein>
<keyword evidence="6" id="KW-0325">Glycoprotein</keyword>
<dbReference type="SUPFAM" id="SSF53649">
    <property type="entry name" value="Alkaline phosphatase-like"/>
    <property type="match status" value="1"/>
</dbReference>
<dbReference type="EC" id="3.1.6.12" evidence="10"/>
<evidence type="ECO:0000256" key="3">
    <source>
        <dbReference type="ARBA" id="ARBA00022723"/>
    </source>
</evidence>
<evidence type="ECO:0000259" key="9">
    <source>
        <dbReference type="Pfam" id="PF00884"/>
    </source>
</evidence>
<dbReference type="InterPro" id="IPR017850">
    <property type="entry name" value="Alkaline_phosphatase_core_sf"/>
</dbReference>
<feature type="non-terminal residue" evidence="10">
    <location>
        <position position="406"/>
    </location>
</feature>
<dbReference type="InterPro" id="IPR047115">
    <property type="entry name" value="ARSB"/>
</dbReference>
<dbReference type="EMBL" id="ABJB010938074">
    <property type="status" value="NOT_ANNOTATED_CDS"/>
    <property type="molecule type" value="Genomic_DNA"/>
</dbReference>
<organism>
    <name type="scientific">Ixodes scapularis</name>
    <name type="common">Black-legged tick</name>
    <name type="synonym">Deer tick</name>
    <dbReference type="NCBI Taxonomy" id="6945"/>
    <lineage>
        <taxon>Eukaryota</taxon>
        <taxon>Metazoa</taxon>
        <taxon>Ecdysozoa</taxon>
        <taxon>Arthropoda</taxon>
        <taxon>Chelicerata</taxon>
        <taxon>Arachnida</taxon>
        <taxon>Acari</taxon>
        <taxon>Parasitiformes</taxon>
        <taxon>Ixodida</taxon>
        <taxon>Ixodoidea</taxon>
        <taxon>Ixodidae</taxon>
        <taxon>Ixodinae</taxon>
        <taxon>Ixodes</taxon>
    </lineage>
</organism>
<dbReference type="EMBL" id="DS786800">
    <property type="protein sequence ID" value="EEC09934.1"/>
    <property type="molecule type" value="Genomic_DNA"/>
</dbReference>
<dbReference type="EMBL" id="ABJB010605394">
    <property type="status" value="NOT_ANNOTATED_CDS"/>
    <property type="molecule type" value="Genomic_DNA"/>
</dbReference>
<dbReference type="EMBL" id="ABJB011075186">
    <property type="status" value="NOT_ANNOTATED_CDS"/>
    <property type="molecule type" value="Genomic_DNA"/>
</dbReference>
<dbReference type="EMBL" id="ABJB010669737">
    <property type="status" value="NOT_ANNOTATED_CDS"/>
    <property type="molecule type" value="Genomic_DNA"/>
</dbReference>
<evidence type="ECO:0000256" key="2">
    <source>
        <dbReference type="ARBA" id="ARBA00008779"/>
    </source>
</evidence>
<evidence type="ECO:0000256" key="6">
    <source>
        <dbReference type="ARBA" id="ARBA00023180"/>
    </source>
</evidence>
<dbReference type="Proteomes" id="UP000001555">
    <property type="component" value="Unassembled WGS sequence"/>
</dbReference>
<dbReference type="AlphaFoldDB" id="B7PTL2"/>
<reference evidence="11" key="2">
    <citation type="submission" date="2020-05" db="UniProtKB">
        <authorList>
            <consortium name="EnsemblMetazoa"/>
        </authorList>
    </citation>
    <scope>IDENTIFICATION</scope>
    <source>
        <strain evidence="11">wikel</strain>
    </source>
</reference>
<reference evidence="10 12" key="1">
    <citation type="submission" date="2008-03" db="EMBL/GenBank/DDBJ databases">
        <title>Annotation of Ixodes scapularis.</title>
        <authorList>
            <consortium name="Ixodes scapularis Genome Project Consortium"/>
            <person name="Caler E."/>
            <person name="Hannick L.I."/>
            <person name="Bidwell S."/>
            <person name="Joardar V."/>
            <person name="Thiagarajan M."/>
            <person name="Amedeo P."/>
            <person name="Galinsky K.J."/>
            <person name="Schobel S."/>
            <person name="Inman J."/>
            <person name="Hostetler J."/>
            <person name="Miller J."/>
            <person name="Hammond M."/>
            <person name="Megy K."/>
            <person name="Lawson D."/>
            <person name="Kodira C."/>
            <person name="Sutton G."/>
            <person name="Meyer J."/>
            <person name="Hill C.A."/>
            <person name="Birren B."/>
            <person name="Nene V."/>
            <person name="Collins F."/>
            <person name="Alarcon-Chaidez F."/>
            <person name="Wikel S."/>
            <person name="Strausberg R."/>
        </authorList>
    </citation>
    <scope>NUCLEOTIDE SEQUENCE [LARGE SCALE GENOMIC DNA]</scope>
    <source>
        <strain evidence="12">Wikel</strain>
        <strain evidence="10">Wikel colony</strain>
    </source>
</reference>
<evidence type="ECO:0000256" key="1">
    <source>
        <dbReference type="ARBA" id="ARBA00001913"/>
    </source>
</evidence>
<feature type="non-terminal residue" evidence="10">
    <location>
        <position position="1"/>
    </location>
</feature>
<feature type="signal peptide" evidence="8">
    <location>
        <begin position="1"/>
        <end position="24"/>
    </location>
</feature>
<evidence type="ECO:0000256" key="5">
    <source>
        <dbReference type="ARBA" id="ARBA00022837"/>
    </source>
</evidence>
<dbReference type="PROSITE" id="PS00523">
    <property type="entry name" value="SULFATASE_1"/>
    <property type="match status" value="1"/>
</dbReference>
<evidence type="ECO:0000256" key="8">
    <source>
        <dbReference type="SAM" id="SignalP"/>
    </source>
</evidence>
<dbReference type="EnsemblMetazoa" id="ISCW019335-RA">
    <property type="protein sequence ID" value="ISCW019335-PA"/>
    <property type="gene ID" value="ISCW019335"/>
</dbReference>
<dbReference type="VEuPathDB" id="VectorBase:ISCW019335"/>
<feature type="chain" id="PRO_5010826366" evidence="8">
    <location>
        <begin position="25"/>
        <end position="406"/>
    </location>
</feature>
<sequence length="406" mass="44605">KKAHMWRLVICWFTVALFLEATSASSQPPNLVMILADDLGWHDVSYHGSDQIPTPNIDVLAMDGIILFHNYVQPLSTPTRAALLTGLYPIHTGTQRLDIGSADPIGLSADFTLLPQLSVTLADNFTSLGARSGWHLGFCKDEFKPTKRGFDTFYGIYNGDSDYWTHFARDNNIDVSGHALKDEKRALVEEAGRYLTSLLANQAVQLIHNRPKNKPFFLYFAPTAVHCGGSNGSLQAPKEYISKFGYLADYDRQLFAGSLAELDKSVGLIVEALYVSGQLNNTVIAFSTDNGGAPVGFSANTSPNWPLRGTKGTVAEGGVRGPGFLWSSSLTTRGRVTQQLFHVTDWMPTFYTAAGGQAKDLTMIDGVDQWESLTRGAPSPRKEVLYNIDPISDQSAIRGERYKIME</sequence>
<comment type="similarity">
    <text evidence="2">Belongs to the sulfatase family.</text>
</comment>
<dbReference type="GO" id="GO:0046872">
    <property type="term" value="F:metal ion binding"/>
    <property type="evidence" value="ECO:0007669"/>
    <property type="project" value="UniProtKB-KW"/>
</dbReference>
<dbReference type="EMBL" id="ABJB010633227">
    <property type="status" value="NOT_ANNOTATED_CDS"/>
    <property type="molecule type" value="Genomic_DNA"/>
</dbReference>
<evidence type="ECO:0000256" key="4">
    <source>
        <dbReference type="ARBA" id="ARBA00022801"/>
    </source>
</evidence>